<comment type="similarity">
    <text evidence="1">Belongs to the SLAIN motif-containing family.</text>
</comment>
<keyword evidence="4" id="KW-1185">Reference proteome</keyword>
<feature type="compositionally biased region" description="Basic and acidic residues" evidence="3">
    <location>
        <begin position="543"/>
        <end position="553"/>
    </location>
</feature>
<dbReference type="PANTHER" id="PTHR22406">
    <property type="entry name" value="NASCENT POLYPEPTIDE-ASSOCIATED COMPLEX SUBUNIT ALPHA, MUSCLE-SPECIFIC FORM"/>
    <property type="match status" value="1"/>
</dbReference>
<sequence>MEDINSNVNADQEVRKLQELVKKLEKQNEQLRSRSGAVQGAGSLGPGSPVRAGASTPSSGAASPRGFPLGLSAKSGCGAGSGPRRTSSEELRDTTSLLAAGEGGLLDEVEPLRPEELERLSGWEEEEESWLYSSPKKKLTPMQKSVSPLVWCRQVLDYPSPDVECAKKSLIHKLDQTMSGNLKSSSDRNPPLSPQSSIDSELSASELDEDSIGSNYKLNDVTDVQILARMQEESLRQEYAATASRRSSGSSCNSTRRGTFSDQELDAQSLDDEDDNMHHAVYPAVNRFSPSPRNSPRPSPKQSPRNSPRSRSPARGIEYSRVSPQPMISRLQQPRLSLQGHPTDLQTTSVKNEEKLRRSLPNLSRTSSTQVDSVKSSRSDSNFQVPNGGIPRMQPQASATSQRLKNLPRTSLKGKQLLQTSSTKRVPSPGKFRSPAAPSPLALRQPVKAFSNHGSGSPGSQETTQLMQTTSSPGPPMVQNTVPANPPSNINSTTLTRPAGTTVMRSGLPRPSAPSAGGIPVPRSKLAQPVRRSLPAPKTYSSMKDDSWKDGCY</sequence>
<evidence type="ECO:0000256" key="2">
    <source>
        <dbReference type="ARBA" id="ARBA00023054"/>
    </source>
</evidence>
<evidence type="ECO:0000256" key="3">
    <source>
        <dbReference type="SAM" id="MobiDB-lite"/>
    </source>
</evidence>
<dbReference type="GO" id="GO:0035371">
    <property type="term" value="C:microtubule plus-end"/>
    <property type="evidence" value="ECO:0007669"/>
    <property type="project" value="TreeGrafter"/>
</dbReference>
<dbReference type="RefSeq" id="XP_019783782.1">
    <property type="nucleotide sequence ID" value="XM_019928223.2"/>
</dbReference>
<feature type="region of interest" description="Disordered" evidence="3">
    <location>
        <begin position="177"/>
        <end position="223"/>
    </location>
</feature>
<feature type="region of interest" description="Disordered" evidence="3">
    <location>
        <begin position="284"/>
        <end position="553"/>
    </location>
</feature>
<feature type="compositionally biased region" description="Polar residues" evidence="3">
    <location>
        <begin position="361"/>
        <end position="385"/>
    </location>
</feature>
<reference evidence="5" key="1">
    <citation type="submission" date="2025-08" db="UniProtKB">
        <authorList>
            <consortium name="RefSeq"/>
        </authorList>
    </citation>
    <scope>IDENTIFICATION</scope>
    <source>
        <tissue evidence="5">Spleen</tissue>
    </source>
</reference>
<dbReference type="GeneID" id="101321641"/>
<name>A0A2U4AS36_TURTR</name>
<dbReference type="GO" id="GO:0031116">
    <property type="term" value="P:positive regulation of microtubule polymerization"/>
    <property type="evidence" value="ECO:0007669"/>
    <property type="project" value="TreeGrafter"/>
</dbReference>
<dbReference type="PANTHER" id="PTHR22406:SF4">
    <property type="entry name" value="SLAIN MOTIF-CONTAINING PROTEIN 2"/>
    <property type="match status" value="1"/>
</dbReference>
<keyword evidence="2" id="KW-0175">Coiled coil</keyword>
<accession>A0A2U4AS36</accession>
<organism evidence="4 5">
    <name type="scientific">Tursiops truncatus</name>
    <name type="common">Atlantic bottle-nosed dolphin</name>
    <name type="synonym">Delphinus truncatus</name>
    <dbReference type="NCBI Taxonomy" id="9739"/>
    <lineage>
        <taxon>Eukaryota</taxon>
        <taxon>Metazoa</taxon>
        <taxon>Chordata</taxon>
        <taxon>Craniata</taxon>
        <taxon>Vertebrata</taxon>
        <taxon>Euteleostomi</taxon>
        <taxon>Mammalia</taxon>
        <taxon>Eutheria</taxon>
        <taxon>Laurasiatheria</taxon>
        <taxon>Artiodactyla</taxon>
        <taxon>Whippomorpha</taxon>
        <taxon>Cetacea</taxon>
        <taxon>Odontoceti</taxon>
        <taxon>Delphinidae</taxon>
        <taxon>Tursiops</taxon>
    </lineage>
</organism>
<gene>
    <name evidence="5" type="primary">SLAIN2</name>
</gene>
<dbReference type="GO" id="GO:0031122">
    <property type="term" value="P:cytoplasmic microtubule organization"/>
    <property type="evidence" value="ECO:0007669"/>
    <property type="project" value="TreeGrafter"/>
</dbReference>
<proteinExistence type="inferred from homology"/>
<evidence type="ECO:0000313" key="5">
    <source>
        <dbReference type="RefSeq" id="XP_019783782.1"/>
    </source>
</evidence>
<feature type="compositionally biased region" description="Low complexity" evidence="3">
    <location>
        <begin position="302"/>
        <end position="313"/>
    </location>
</feature>
<feature type="region of interest" description="Disordered" evidence="3">
    <location>
        <begin position="27"/>
        <end position="113"/>
    </location>
</feature>
<dbReference type="OrthoDB" id="9943255at2759"/>
<dbReference type="AlphaFoldDB" id="A0A2U4AS36"/>
<feature type="compositionally biased region" description="Polar residues" evidence="3">
    <location>
        <begin position="452"/>
        <end position="496"/>
    </location>
</feature>
<feature type="compositionally biased region" description="Low complexity" evidence="3">
    <location>
        <begin position="52"/>
        <end position="64"/>
    </location>
</feature>
<dbReference type="GO" id="GO:0007020">
    <property type="term" value="P:microtubule nucleation"/>
    <property type="evidence" value="ECO:0007669"/>
    <property type="project" value="TreeGrafter"/>
</dbReference>
<feature type="compositionally biased region" description="Polar residues" evidence="3">
    <location>
        <begin position="395"/>
        <end position="404"/>
    </location>
</feature>
<dbReference type="Pfam" id="PF15301">
    <property type="entry name" value="SLAIN"/>
    <property type="match status" value="2"/>
</dbReference>
<dbReference type="InterPro" id="IPR026179">
    <property type="entry name" value="Slain"/>
</dbReference>
<evidence type="ECO:0000313" key="4">
    <source>
        <dbReference type="Proteomes" id="UP000245320"/>
    </source>
</evidence>
<feature type="compositionally biased region" description="Low complexity" evidence="3">
    <location>
        <begin position="196"/>
        <end position="205"/>
    </location>
</feature>
<dbReference type="Proteomes" id="UP000245320">
    <property type="component" value="Chromosome 5"/>
</dbReference>
<feature type="compositionally biased region" description="Low complexity" evidence="3">
    <location>
        <begin position="240"/>
        <end position="258"/>
    </location>
</feature>
<dbReference type="CTD" id="57606"/>
<evidence type="ECO:0000256" key="1">
    <source>
        <dbReference type="ARBA" id="ARBA00006652"/>
    </source>
</evidence>
<feature type="compositionally biased region" description="Polar residues" evidence="3">
    <location>
        <begin position="177"/>
        <end position="188"/>
    </location>
</feature>
<protein>
    <submittedName>
        <fullName evidence="5">SLAIN motif-containing protein 2 isoform X3</fullName>
    </submittedName>
</protein>
<feature type="region of interest" description="Disordered" evidence="3">
    <location>
        <begin position="238"/>
        <end position="263"/>
    </location>
</feature>